<dbReference type="EMBL" id="CAIX01000417">
    <property type="protein sequence ID" value="CCI50204.1"/>
    <property type="molecule type" value="Genomic_DNA"/>
</dbReference>
<keyword evidence="2" id="KW-1185">Reference proteome</keyword>
<gene>
    <name evidence="1" type="ORF">BN9_117740</name>
</gene>
<name>A0A024GV00_9STRA</name>
<dbReference type="Proteomes" id="UP000053237">
    <property type="component" value="Unassembled WGS sequence"/>
</dbReference>
<comment type="caution">
    <text evidence="1">The sequence shown here is derived from an EMBL/GenBank/DDBJ whole genome shotgun (WGS) entry which is preliminary data.</text>
</comment>
<protein>
    <submittedName>
        <fullName evidence="1">Uncharacterized protein</fullName>
    </submittedName>
</protein>
<evidence type="ECO:0000313" key="1">
    <source>
        <dbReference type="EMBL" id="CCI50204.1"/>
    </source>
</evidence>
<dbReference type="AlphaFoldDB" id="A0A024GV00"/>
<evidence type="ECO:0000313" key="2">
    <source>
        <dbReference type="Proteomes" id="UP000053237"/>
    </source>
</evidence>
<proteinExistence type="predicted"/>
<dbReference type="InParanoid" id="A0A024GV00"/>
<organism evidence="1 2">
    <name type="scientific">Albugo candida</name>
    <dbReference type="NCBI Taxonomy" id="65357"/>
    <lineage>
        <taxon>Eukaryota</taxon>
        <taxon>Sar</taxon>
        <taxon>Stramenopiles</taxon>
        <taxon>Oomycota</taxon>
        <taxon>Peronosporomycetes</taxon>
        <taxon>Albuginales</taxon>
        <taxon>Albuginaceae</taxon>
        <taxon>Albugo</taxon>
    </lineage>
</organism>
<accession>A0A024GV00</accession>
<reference evidence="1 2" key="1">
    <citation type="submission" date="2012-05" db="EMBL/GenBank/DDBJ databases">
        <title>Recombination and specialization in a pathogen metapopulation.</title>
        <authorList>
            <person name="Gardiner A."/>
            <person name="Kemen E."/>
            <person name="Schultz-Larsen T."/>
            <person name="MacLean D."/>
            <person name="Van Oosterhout C."/>
            <person name="Jones J.D.G."/>
        </authorList>
    </citation>
    <scope>NUCLEOTIDE SEQUENCE [LARGE SCALE GENOMIC DNA]</scope>
    <source>
        <strain evidence="1 2">Ac Nc2</strain>
    </source>
</reference>
<sequence>MEALVERLIGSLAITKDEFKEHYENVLLEEWRTLEKQLRASIGTWERIRELENIKSRYFKSDDANQDEAATKVIESSVSQLSHQLVDRITRSSHDEAKKSCKDNDVEESKVLRSKQITSNAEGSGASALVLGNTSTNVSSNFSKQKQNQTQDLLQLLGTKSKKQVETQSKVKAVLLSLADAQEEAGLDEQKPKVLSECVDTAHQGPAEVSQSLYSLYEMAQRLQVPNQSARRLFLAGILDNLFKVSASSLKNGSMDERDWNRLTFSFTTALEIAQESRAFVTEKPRLTQLHVVARKMNNKFWPVPSSFKIALHLLESELNKNAVIHA</sequence>